<protein>
    <submittedName>
        <fullName evidence="1">Adenylosuccinate lyase</fullName>
    </submittedName>
</protein>
<evidence type="ECO:0000313" key="1">
    <source>
        <dbReference type="EMBL" id="UOB17163.1"/>
    </source>
</evidence>
<gene>
    <name evidence="1" type="ORF">MQE35_15655</name>
</gene>
<dbReference type="Proteomes" id="UP000831290">
    <property type="component" value="Chromosome"/>
</dbReference>
<keyword evidence="1" id="KW-0456">Lyase</keyword>
<dbReference type="GO" id="GO:0016829">
    <property type="term" value="F:lyase activity"/>
    <property type="evidence" value="ECO:0007669"/>
    <property type="project" value="UniProtKB-KW"/>
</dbReference>
<dbReference type="RefSeq" id="WP_255842436.1">
    <property type="nucleotide sequence ID" value="NZ_CP094358.1"/>
</dbReference>
<accession>A0A9E6ZQX9</accession>
<dbReference type="AlphaFoldDB" id="A0A9E6ZQX9"/>
<evidence type="ECO:0000313" key="2">
    <source>
        <dbReference type="Proteomes" id="UP000831290"/>
    </source>
</evidence>
<dbReference type="InterPro" id="IPR016024">
    <property type="entry name" value="ARM-type_fold"/>
</dbReference>
<dbReference type="EMBL" id="CP094358">
    <property type="protein sequence ID" value="UOB17163.1"/>
    <property type="molecule type" value="Genomic_DNA"/>
</dbReference>
<proteinExistence type="predicted"/>
<dbReference type="SUPFAM" id="SSF48371">
    <property type="entry name" value="ARM repeat"/>
    <property type="match status" value="1"/>
</dbReference>
<keyword evidence="2" id="KW-1185">Reference proteome</keyword>
<name>A0A9E6ZQX9_9FLAO</name>
<organism evidence="1 2">
    <name type="scientific">Abyssalbus ytuae</name>
    <dbReference type="NCBI Taxonomy" id="2926907"/>
    <lineage>
        <taxon>Bacteria</taxon>
        <taxon>Pseudomonadati</taxon>
        <taxon>Bacteroidota</taxon>
        <taxon>Flavobacteriia</taxon>
        <taxon>Flavobacteriales</taxon>
        <taxon>Flavobacteriaceae</taxon>
        <taxon>Abyssalbus</taxon>
    </lineage>
</organism>
<dbReference type="KEGG" id="fbm:MQE35_15655"/>
<sequence length="186" mass="21636">MNLLYNNLKYINASRQARLQAAELVLANKPLFPGLLKICFMVEDKVSVKACWVLEFVCKKNMEWLLGDIDYFIENIHKIKFDSAVRPIAKICEMLCCEYFGKNDSPVKKILNTSHLQKITECCFDWIINDEKVAVKAYSMQTLYLLGKEIKWIHPELKKILEIGFSSHSAAYKARARHILYQLNKN</sequence>
<reference evidence="1" key="1">
    <citation type="submission" date="2022-03" db="EMBL/GenBank/DDBJ databases">
        <title>Description of Abyssus ytuae gen. nov., sp. nov., a novel member of the family Flavobacteriaceae isolated from the sediment of Mariana Trench.</title>
        <authorList>
            <person name="Zhang J."/>
            <person name="Xu X."/>
        </authorList>
    </citation>
    <scope>NUCLEOTIDE SEQUENCE</scope>
    <source>
        <strain evidence="1">MT3330</strain>
    </source>
</reference>